<evidence type="ECO:0000256" key="4">
    <source>
        <dbReference type="ARBA" id="ARBA00022692"/>
    </source>
</evidence>
<feature type="domain" description="TonB-dependent receptor-like beta-barrel" evidence="10">
    <location>
        <begin position="406"/>
        <end position="1016"/>
    </location>
</feature>
<reference evidence="12 13" key="1">
    <citation type="submission" date="2018-06" db="EMBL/GenBank/DDBJ databases">
        <title>Genomic Encyclopedia of Archaeal and Bacterial Type Strains, Phase II (KMG-II): from individual species to whole genera.</title>
        <authorList>
            <person name="Goeker M."/>
        </authorList>
    </citation>
    <scope>NUCLEOTIDE SEQUENCE [LARGE SCALE GENOMIC DNA]</scope>
    <source>
        <strain evidence="12 13">DSM 19830</strain>
    </source>
</reference>
<evidence type="ECO:0000256" key="1">
    <source>
        <dbReference type="ARBA" id="ARBA00004571"/>
    </source>
</evidence>
<dbReference type="InterPro" id="IPR000531">
    <property type="entry name" value="Beta-barrel_TonB"/>
</dbReference>
<sequence length="1077" mass="118636">MKNMITQSKPIRSLVMAIPILVFSLHNGQDVYAISRVSIGADKESSSQQMENKTVIGKVIDSETGEGMPGVTVVVKGTTTGTVTDIDGAYTLTVADDASVLVFSFVGYEVQDVLIGNQSRVDVTIVPTSITMDDFVVVGYGTMKKVNLSGAVDMVEGETFENRQVGSVGEGLQGLIPNLNITRSSGKAGNSPEFNIRGFTSLNGGAPLILVDNIPVTSAELNALSPNDISSVSVLKDASASAIYGARAAFGVVLITTKVAQSEKLTVSANVIYGIKTLGQTPEIVTDPYSVMKYKHEAAAPLYNLYPEEARAYAQERSNDPSLPSVIVDPNNPEKYLYVGQTDWLNEVYNKSSPSYSANFNISKKDENINYLFSAGYYRQDGMLKYGNDIYERINLRSKVDFTITDWLKFGNNTAYSRVDYDQPYYSSWLFFHNANRTNSLDVPRNPDGSWTSAGAGLLGRLQEGGRSVSQGNDMLSKFDVDLSIVKNIFSIKADVTFRRVGNDTHSFDVPIPYKTGPDQPELYTGTNPAFSQNSSESVNHTILNAYADFKKEFGGKHFVQALVGYNQESRVLNSFNVSRSDLITTNLPSVALATGTWNGGEGYSDWAVRGAFYRVNYTFSNKYIIELNGRYDGTSRFPKDDRFGFFPSASVAWVVSDEGFMESVSRGLRLDFFKLRASYGSLGNQAVSDYGYIPSLSAGQIGQVLGGERPLTVSPPGLVAGSLTWETVESLNFGTDLTFFEGKLGVNFDAYSRKTKDMLVKGKTLPAVLGASEPKINAGDLVTKGWEGRISWNHHGSMGGSPIMIGVGFNLSDYQTEITAYDNPTGNLNDYYDGMKLGQIWGLTTDGFFQSEAELETLDQRPVGSDDQGYVFNVGDLKFQDINGDGKIDKGDWTLENHGDFKVIGNTTPRYQFGLDLNSAWKGFDVRVFFQGVGKKDWYPENGNHYFWGVYAQPWTNVQVHNLDSWSPENPDAYFPRVKAYIAEDKSELGLPQTRYLQNAAYVRLKNLTVGYSLSPKMLENSRIQKVRFYFTGENLWEVSKLKAKLDPEVIGSGGSSNTTAYPFQRTMSIGMNFTF</sequence>
<dbReference type="Gene3D" id="2.60.40.1120">
    <property type="entry name" value="Carboxypeptidase-like, regulatory domain"/>
    <property type="match status" value="1"/>
</dbReference>
<dbReference type="OrthoDB" id="9768177at2"/>
<gene>
    <name evidence="12" type="ORF">LV85_00704</name>
</gene>
<comment type="subcellular location">
    <subcellularLocation>
        <location evidence="1 8">Cell outer membrane</location>
        <topology evidence="1 8">Multi-pass membrane protein</topology>
    </subcellularLocation>
</comment>
<evidence type="ECO:0000256" key="5">
    <source>
        <dbReference type="ARBA" id="ARBA00023077"/>
    </source>
</evidence>
<protein>
    <submittedName>
        <fullName evidence="12">TonB-linked SusC/RagA family outer membrane protein</fullName>
    </submittedName>
</protein>
<evidence type="ECO:0000259" key="11">
    <source>
        <dbReference type="Pfam" id="PF07715"/>
    </source>
</evidence>
<dbReference type="AlphaFoldDB" id="A0A2W7R9N6"/>
<dbReference type="SUPFAM" id="SSF56935">
    <property type="entry name" value="Porins"/>
    <property type="match status" value="1"/>
</dbReference>
<evidence type="ECO:0000313" key="13">
    <source>
        <dbReference type="Proteomes" id="UP000248882"/>
    </source>
</evidence>
<evidence type="ECO:0000256" key="8">
    <source>
        <dbReference type="PROSITE-ProRule" id="PRU01360"/>
    </source>
</evidence>
<evidence type="ECO:0000256" key="2">
    <source>
        <dbReference type="ARBA" id="ARBA00022448"/>
    </source>
</evidence>
<keyword evidence="7 8" id="KW-0998">Cell outer membrane</keyword>
<dbReference type="InterPro" id="IPR039426">
    <property type="entry name" value="TonB-dep_rcpt-like"/>
</dbReference>
<dbReference type="Pfam" id="PF13715">
    <property type="entry name" value="CarbopepD_reg_2"/>
    <property type="match status" value="1"/>
</dbReference>
<proteinExistence type="inferred from homology"/>
<evidence type="ECO:0000256" key="6">
    <source>
        <dbReference type="ARBA" id="ARBA00023136"/>
    </source>
</evidence>
<comment type="caution">
    <text evidence="12">The sequence shown here is derived from an EMBL/GenBank/DDBJ whole genome shotgun (WGS) entry which is preliminary data.</text>
</comment>
<dbReference type="InterPro" id="IPR036942">
    <property type="entry name" value="Beta-barrel_TonB_sf"/>
</dbReference>
<evidence type="ECO:0000256" key="7">
    <source>
        <dbReference type="ARBA" id="ARBA00023237"/>
    </source>
</evidence>
<evidence type="ECO:0000256" key="9">
    <source>
        <dbReference type="RuleBase" id="RU003357"/>
    </source>
</evidence>
<dbReference type="Gene3D" id="2.40.170.20">
    <property type="entry name" value="TonB-dependent receptor, beta-barrel domain"/>
    <property type="match status" value="1"/>
</dbReference>
<dbReference type="InterPro" id="IPR012910">
    <property type="entry name" value="Plug_dom"/>
</dbReference>
<dbReference type="InterPro" id="IPR037066">
    <property type="entry name" value="Plug_dom_sf"/>
</dbReference>
<dbReference type="Gene3D" id="2.170.130.10">
    <property type="entry name" value="TonB-dependent receptor, plug domain"/>
    <property type="match status" value="1"/>
</dbReference>
<dbReference type="EMBL" id="QKZT01000002">
    <property type="protein sequence ID" value="PZX56771.1"/>
    <property type="molecule type" value="Genomic_DNA"/>
</dbReference>
<keyword evidence="5 9" id="KW-0798">TonB box</keyword>
<organism evidence="12 13">
    <name type="scientific">Algoriphagus chordae</name>
    <dbReference type="NCBI Taxonomy" id="237019"/>
    <lineage>
        <taxon>Bacteria</taxon>
        <taxon>Pseudomonadati</taxon>
        <taxon>Bacteroidota</taxon>
        <taxon>Cytophagia</taxon>
        <taxon>Cytophagales</taxon>
        <taxon>Cyclobacteriaceae</taxon>
        <taxon>Algoriphagus</taxon>
    </lineage>
</organism>
<keyword evidence="4 8" id="KW-0812">Transmembrane</keyword>
<dbReference type="NCBIfam" id="TIGR04056">
    <property type="entry name" value="OMP_RagA_SusC"/>
    <property type="match status" value="1"/>
</dbReference>
<dbReference type="InterPro" id="IPR008969">
    <property type="entry name" value="CarboxyPept-like_regulatory"/>
</dbReference>
<dbReference type="NCBIfam" id="TIGR04057">
    <property type="entry name" value="SusC_RagA_signa"/>
    <property type="match status" value="1"/>
</dbReference>
<accession>A0A2W7R9N6</accession>
<dbReference type="SUPFAM" id="SSF49464">
    <property type="entry name" value="Carboxypeptidase regulatory domain-like"/>
    <property type="match status" value="1"/>
</dbReference>
<feature type="domain" description="TonB-dependent receptor plug" evidence="11">
    <location>
        <begin position="145"/>
        <end position="252"/>
    </location>
</feature>
<evidence type="ECO:0000256" key="3">
    <source>
        <dbReference type="ARBA" id="ARBA00022452"/>
    </source>
</evidence>
<dbReference type="Pfam" id="PF00593">
    <property type="entry name" value="TonB_dep_Rec_b-barrel"/>
    <property type="match status" value="1"/>
</dbReference>
<dbReference type="InterPro" id="IPR023997">
    <property type="entry name" value="TonB-dep_OMP_SusC/RagA_CS"/>
</dbReference>
<dbReference type="GO" id="GO:0009279">
    <property type="term" value="C:cell outer membrane"/>
    <property type="evidence" value="ECO:0007669"/>
    <property type="project" value="UniProtKB-SubCell"/>
</dbReference>
<keyword evidence="3 8" id="KW-1134">Transmembrane beta strand</keyword>
<dbReference type="PROSITE" id="PS52016">
    <property type="entry name" value="TONB_DEPENDENT_REC_3"/>
    <property type="match status" value="1"/>
</dbReference>
<name>A0A2W7R9N6_9BACT</name>
<keyword evidence="6 8" id="KW-0472">Membrane</keyword>
<dbReference type="RefSeq" id="WP_111316786.1">
    <property type="nucleotide sequence ID" value="NZ_QKZT01000002.1"/>
</dbReference>
<keyword evidence="13" id="KW-1185">Reference proteome</keyword>
<evidence type="ECO:0000313" key="12">
    <source>
        <dbReference type="EMBL" id="PZX56771.1"/>
    </source>
</evidence>
<dbReference type="InterPro" id="IPR023996">
    <property type="entry name" value="TonB-dep_OMP_SusC/RagA"/>
</dbReference>
<evidence type="ECO:0000259" key="10">
    <source>
        <dbReference type="Pfam" id="PF00593"/>
    </source>
</evidence>
<comment type="similarity">
    <text evidence="8 9">Belongs to the TonB-dependent receptor family.</text>
</comment>
<dbReference type="Pfam" id="PF07715">
    <property type="entry name" value="Plug"/>
    <property type="match status" value="1"/>
</dbReference>
<dbReference type="Proteomes" id="UP000248882">
    <property type="component" value="Unassembled WGS sequence"/>
</dbReference>
<keyword evidence="2 8" id="KW-0813">Transport</keyword>